<accession>A0A4Y2EII8</accession>
<comment type="caution">
    <text evidence="1">The sequence shown here is derived from an EMBL/GenBank/DDBJ whole genome shotgun (WGS) entry which is preliminary data.</text>
</comment>
<dbReference type="EMBL" id="BGPR01000602">
    <property type="protein sequence ID" value="GBM28069.1"/>
    <property type="molecule type" value="Genomic_DNA"/>
</dbReference>
<dbReference type="AlphaFoldDB" id="A0A4Y2EII8"/>
<organism evidence="1 2">
    <name type="scientific">Araneus ventricosus</name>
    <name type="common">Orbweaver spider</name>
    <name type="synonym">Epeira ventricosa</name>
    <dbReference type="NCBI Taxonomy" id="182803"/>
    <lineage>
        <taxon>Eukaryota</taxon>
        <taxon>Metazoa</taxon>
        <taxon>Ecdysozoa</taxon>
        <taxon>Arthropoda</taxon>
        <taxon>Chelicerata</taxon>
        <taxon>Arachnida</taxon>
        <taxon>Araneae</taxon>
        <taxon>Araneomorphae</taxon>
        <taxon>Entelegynae</taxon>
        <taxon>Araneoidea</taxon>
        <taxon>Araneidae</taxon>
        <taxon>Araneus</taxon>
    </lineage>
</organism>
<sequence>MRRTPDPKLFGHLHQWLSGGGSFHRAVMSRERTAQTPDIEETVLDLVQENPSSSSRAITQRAKISRRWRTPCERDMHPYHLQHI</sequence>
<reference evidence="1 2" key="1">
    <citation type="journal article" date="2019" name="Sci. Rep.">
        <title>Orb-weaving spider Araneus ventricosus genome elucidates the spidroin gene catalogue.</title>
        <authorList>
            <person name="Kono N."/>
            <person name="Nakamura H."/>
            <person name="Ohtoshi R."/>
            <person name="Moran D.A.P."/>
            <person name="Shinohara A."/>
            <person name="Yoshida Y."/>
            <person name="Fujiwara M."/>
            <person name="Mori M."/>
            <person name="Tomita M."/>
            <person name="Arakawa K."/>
        </authorList>
    </citation>
    <scope>NUCLEOTIDE SEQUENCE [LARGE SCALE GENOMIC DNA]</scope>
</reference>
<evidence type="ECO:0000313" key="2">
    <source>
        <dbReference type="Proteomes" id="UP000499080"/>
    </source>
</evidence>
<proteinExistence type="predicted"/>
<dbReference type="Proteomes" id="UP000499080">
    <property type="component" value="Unassembled WGS sequence"/>
</dbReference>
<name>A0A4Y2EII8_ARAVE</name>
<gene>
    <name evidence="1" type="ORF">AVEN_66558_1</name>
</gene>
<protein>
    <submittedName>
        <fullName evidence="1">Uncharacterized protein</fullName>
    </submittedName>
</protein>
<dbReference type="OrthoDB" id="6757697at2759"/>
<evidence type="ECO:0000313" key="1">
    <source>
        <dbReference type="EMBL" id="GBM28069.1"/>
    </source>
</evidence>
<keyword evidence="2" id="KW-1185">Reference proteome</keyword>